<dbReference type="EMBL" id="WNKU01000026">
    <property type="protein sequence ID" value="MTV50503.1"/>
    <property type="molecule type" value="Genomic_DNA"/>
</dbReference>
<organism evidence="2 3">
    <name type="scientific">Heliobacterium mobile</name>
    <name type="common">Heliobacillus mobilis</name>
    <dbReference type="NCBI Taxonomy" id="28064"/>
    <lineage>
        <taxon>Bacteria</taxon>
        <taxon>Bacillati</taxon>
        <taxon>Bacillota</taxon>
        <taxon>Clostridia</taxon>
        <taxon>Eubacteriales</taxon>
        <taxon>Heliobacteriaceae</taxon>
        <taxon>Heliobacterium</taxon>
    </lineage>
</organism>
<keyword evidence="3" id="KW-1185">Reference proteome</keyword>
<protein>
    <submittedName>
        <fullName evidence="2">Uncharacterized protein</fullName>
    </submittedName>
</protein>
<evidence type="ECO:0000256" key="1">
    <source>
        <dbReference type="SAM" id="Coils"/>
    </source>
</evidence>
<dbReference type="AlphaFoldDB" id="A0A6I3SNA3"/>
<dbReference type="OrthoDB" id="2080195at2"/>
<gene>
    <name evidence="2" type="ORF">GJ688_16275</name>
</gene>
<keyword evidence="1" id="KW-0175">Coiled coil</keyword>
<evidence type="ECO:0000313" key="3">
    <source>
        <dbReference type="Proteomes" id="UP000430670"/>
    </source>
</evidence>
<feature type="coiled-coil region" evidence="1">
    <location>
        <begin position="98"/>
        <end position="125"/>
    </location>
</feature>
<dbReference type="Proteomes" id="UP000430670">
    <property type="component" value="Unassembled WGS sequence"/>
</dbReference>
<accession>A0A6I3SNA3</accession>
<sequence>MTDEIHKLYTTEIREKKAAATGVHHKKGRRGLVGAMITPADLAGKEYKSPGTLQEFHVDDLVSRLESSPILKTLILDRMDDQYRQYRQATEQTLDLLTDILAESLKRFEKEAESLRQRIACLENSQRTDSLSLNKPPYPVPLNWNPNKRIRWGSTPEEIKAAVFRQLQRLQANGNPICVETIKSEVPGMLRWLYGEKAVFNGLKGLQQEYRRQMERYSSADDYDQVEMQ</sequence>
<name>A0A6I3SNA3_HELMO</name>
<dbReference type="RefSeq" id="WP_155477588.1">
    <property type="nucleotide sequence ID" value="NZ_WNKU01000026.1"/>
</dbReference>
<comment type="caution">
    <text evidence="2">The sequence shown here is derived from an EMBL/GenBank/DDBJ whole genome shotgun (WGS) entry which is preliminary data.</text>
</comment>
<evidence type="ECO:0000313" key="2">
    <source>
        <dbReference type="EMBL" id="MTV50503.1"/>
    </source>
</evidence>
<reference evidence="2 3" key="1">
    <citation type="submission" date="2019-11" db="EMBL/GenBank/DDBJ databases">
        <title>Whole-genome sequence of a the green, strictly anaerobic photosynthetic bacterium Heliobacillus mobilis DSM 6151.</title>
        <authorList>
            <person name="Kyndt J.A."/>
            <person name="Meyer T.E."/>
        </authorList>
    </citation>
    <scope>NUCLEOTIDE SEQUENCE [LARGE SCALE GENOMIC DNA]</scope>
    <source>
        <strain evidence="2 3">DSM 6151</strain>
    </source>
</reference>
<proteinExistence type="predicted"/>